<dbReference type="PANTHER" id="PTHR35116">
    <property type="entry name" value="HELICASE PROTEIN MOM1"/>
    <property type="match status" value="1"/>
</dbReference>
<keyword evidence="3" id="KW-1185">Reference proteome</keyword>
<keyword evidence="2" id="KW-0378">Hydrolase</keyword>
<dbReference type="Gene3D" id="6.10.250.1310">
    <property type="match status" value="1"/>
</dbReference>
<organism evidence="2 3">
    <name type="scientific">Tanacetum coccineum</name>
    <dbReference type="NCBI Taxonomy" id="301880"/>
    <lineage>
        <taxon>Eukaryota</taxon>
        <taxon>Viridiplantae</taxon>
        <taxon>Streptophyta</taxon>
        <taxon>Embryophyta</taxon>
        <taxon>Tracheophyta</taxon>
        <taxon>Spermatophyta</taxon>
        <taxon>Magnoliopsida</taxon>
        <taxon>eudicotyledons</taxon>
        <taxon>Gunneridae</taxon>
        <taxon>Pentapetalae</taxon>
        <taxon>asterids</taxon>
        <taxon>campanulids</taxon>
        <taxon>Asterales</taxon>
        <taxon>Asteraceae</taxon>
        <taxon>Asteroideae</taxon>
        <taxon>Anthemideae</taxon>
        <taxon>Anthemidinae</taxon>
        <taxon>Tanacetum</taxon>
    </lineage>
</organism>
<dbReference type="Proteomes" id="UP001151760">
    <property type="component" value="Unassembled WGS sequence"/>
</dbReference>
<feature type="compositionally biased region" description="Basic and acidic residues" evidence="1">
    <location>
        <begin position="13"/>
        <end position="32"/>
    </location>
</feature>
<accession>A0ABQ5J7Z3</accession>
<dbReference type="EMBL" id="BQNB010021652">
    <property type="protein sequence ID" value="GJU08651.1"/>
    <property type="molecule type" value="Genomic_DNA"/>
</dbReference>
<feature type="compositionally biased region" description="Basic and acidic residues" evidence="1">
    <location>
        <begin position="97"/>
        <end position="109"/>
    </location>
</feature>
<feature type="compositionally biased region" description="Polar residues" evidence="1">
    <location>
        <begin position="55"/>
        <end position="65"/>
    </location>
</feature>
<evidence type="ECO:0000313" key="2">
    <source>
        <dbReference type="EMBL" id="GJU08651.1"/>
    </source>
</evidence>
<gene>
    <name evidence="2" type="ORF">Tco_1125081</name>
</gene>
<reference evidence="2" key="1">
    <citation type="journal article" date="2022" name="Int. J. Mol. Sci.">
        <title>Draft Genome of Tanacetum Coccineum: Genomic Comparison of Closely Related Tanacetum-Family Plants.</title>
        <authorList>
            <person name="Yamashiro T."/>
            <person name="Shiraishi A."/>
            <person name="Nakayama K."/>
            <person name="Satake H."/>
        </authorList>
    </citation>
    <scope>NUCLEOTIDE SEQUENCE</scope>
</reference>
<evidence type="ECO:0000313" key="3">
    <source>
        <dbReference type="Proteomes" id="UP001151760"/>
    </source>
</evidence>
<reference evidence="2" key="2">
    <citation type="submission" date="2022-01" db="EMBL/GenBank/DDBJ databases">
        <authorList>
            <person name="Yamashiro T."/>
            <person name="Shiraishi A."/>
            <person name="Satake H."/>
            <person name="Nakayama K."/>
        </authorList>
    </citation>
    <scope>NUCLEOTIDE SEQUENCE</scope>
</reference>
<name>A0ABQ5J7Z3_9ASTR</name>
<evidence type="ECO:0000256" key="1">
    <source>
        <dbReference type="SAM" id="MobiDB-lite"/>
    </source>
</evidence>
<dbReference type="PANTHER" id="PTHR35116:SF2">
    <property type="entry name" value="ATP-DEPENDENT HELICASE FAMILY PROTEIN-RELATED"/>
    <property type="match status" value="1"/>
</dbReference>
<dbReference type="InterPro" id="IPR039322">
    <property type="entry name" value="MOM1"/>
</dbReference>
<proteinExistence type="predicted"/>
<sequence length="682" mass="74745">MGPAPSTVKKKPEKINREIRGHIKRVAEEGSRDSNGGSKKQKRYDAVEFKARKSPSFQKQMGPTTRSEKSEKIGSTPLRRSENGKNPVDVPASNVKSIEKSVVTEEGSRDSNGGSKKRKRYDAGEFKSRKSPRFQKQMGPTTRSAVKKKPEKSEKIGSTPLRRSERDKNPVGQVVVNDEISLNGPAHETQIVDLMESGKEDQESREVAPALFGNPIEAESHHKPMHDTCPVVVLDGVVNLSDSSNDMVSDSHTSEKHMANATVISKPIGEAPAKQDANMVNDVEGADTTVFSESIGDIPAKHDADATVLSEPIGDIPAIEEIASEQQDEVENVVSGDDAMVSSERIGDISAKHDADIDMAPNDYSADMSHAVEDPNKNGSNDISLHADSDQMGIPAANDLTPHIEYADGSHAVEDPNGTRPNHVAPNVRSVELGIPAGNCNQEKAEDTTPSVQQVASPVSDHSMPAIPEIHNDSHLLQQPTEDRIQDQEGQADHTPMVEIEDDNMQNVEAIQVDQIIPEESSLNPHNEPSSVMSANLTITENQAAMLRTSEVLAQTTAAHTQIQRNANFNQVASQMPRRVDPLHIELEQLSSVKEKMIKSYHDCIQKINIDCEKEIAEAIAEIRLKYHNKRQEANATFNSRKKEVESNMYTLLINQVLAATFRQKCQDVSRGCVALQQGVLF</sequence>
<protein>
    <submittedName>
        <fullName evidence="2">P-loop containing nucleoside triphosphate hydrolase</fullName>
    </submittedName>
</protein>
<feature type="region of interest" description="Disordered" evidence="1">
    <location>
        <begin position="1"/>
        <end position="171"/>
    </location>
</feature>
<dbReference type="GO" id="GO:0016787">
    <property type="term" value="F:hydrolase activity"/>
    <property type="evidence" value="ECO:0007669"/>
    <property type="project" value="UniProtKB-KW"/>
</dbReference>
<comment type="caution">
    <text evidence="2">The sequence shown here is derived from an EMBL/GenBank/DDBJ whole genome shotgun (WGS) entry which is preliminary data.</text>
</comment>